<reference evidence="2" key="1">
    <citation type="submission" date="2022-11" db="UniProtKB">
        <authorList>
            <consortium name="WormBaseParasite"/>
        </authorList>
    </citation>
    <scope>IDENTIFICATION</scope>
</reference>
<dbReference type="Pfam" id="PF05705">
    <property type="entry name" value="DUF829"/>
    <property type="match status" value="1"/>
</dbReference>
<dbReference type="InterPro" id="IPR008547">
    <property type="entry name" value="DUF829_TMEM53"/>
</dbReference>
<dbReference type="SUPFAM" id="SSF53474">
    <property type="entry name" value="alpha/beta-Hydrolases"/>
    <property type="match status" value="1"/>
</dbReference>
<evidence type="ECO:0000313" key="2">
    <source>
        <dbReference type="WBParaSite" id="PSAMB.scaffold5889size10654.g27491.t1"/>
    </source>
</evidence>
<keyword evidence="1" id="KW-1185">Reference proteome</keyword>
<name>A0A914X3I6_9BILA</name>
<organism evidence="1 2">
    <name type="scientific">Plectus sambesii</name>
    <dbReference type="NCBI Taxonomy" id="2011161"/>
    <lineage>
        <taxon>Eukaryota</taxon>
        <taxon>Metazoa</taxon>
        <taxon>Ecdysozoa</taxon>
        <taxon>Nematoda</taxon>
        <taxon>Chromadorea</taxon>
        <taxon>Plectida</taxon>
        <taxon>Plectina</taxon>
        <taxon>Plectoidea</taxon>
        <taxon>Plectidae</taxon>
        <taxon>Plectus</taxon>
    </lineage>
</organism>
<sequence length="292" mass="33082">MFAGSEDYVVTEPPGARGDNTIPLVFLFGWAGCRDRYLAKYGAMYDKQNCMTVRYTTPLHKVRAQGGYSGFALHVYEAFADLHAEDRPIVFHVFSMNGCSLFSSLWDLLDSVDDGIAVKARVKGLVFDSCPAYTSSWQSANAISFATMPPPTYSDSIRFLYRCLLAAYFLTRRAQVWIQSWWDPRAYAKQSAYYRMMEYADLPKDQLYLYSKADEICTYESIEEFRATQVVTGARIDAICWPDSPHVDHGRKYPEEYSNACIAFLRKVVRGETGDSSGAEDFERVEAPGESL</sequence>
<dbReference type="InterPro" id="IPR029058">
    <property type="entry name" value="AB_hydrolase_fold"/>
</dbReference>
<protein>
    <submittedName>
        <fullName evidence="2">Transmembrane protein 53-B</fullName>
    </submittedName>
</protein>
<evidence type="ECO:0000313" key="1">
    <source>
        <dbReference type="Proteomes" id="UP000887566"/>
    </source>
</evidence>
<dbReference type="AlphaFoldDB" id="A0A914X3I6"/>
<dbReference type="Proteomes" id="UP000887566">
    <property type="component" value="Unplaced"/>
</dbReference>
<dbReference type="Gene3D" id="3.40.50.1820">
    <property type="entry name" value="alpha/beta hydrolase"/>
    <property type="match status" value="1"/>
</dbReference>
<dbReference type="PANTHER" id="PTHR12265">
    <property type="entry name" value="TRANSMEMBRANE PROTEIN 53"/>
    <property type="match status" value="1"/>
</dbReference>
<accession>A0A914X3I6</accession>
<dbReference type="WBParaSite" id="PSAMB.scaffold5889size10654.g27491.t1">
    <property type="protein sequence ID" value="PSAMB.scaffold5889size10654.g27491.t1"/>
    <property type="gene ID" value="PSAMB.scaffold5889size10654.g27491"/>
</dbReference>
<dbReference type="PANTHER" id="PTHR12265:SF41">
    <property type="entry name" value="TRANSMEMBRANE PROTEIN 53"/>
    <property type="match status" value="1"/>
</dbReference>
<proteinExistence type="predicted"/>